<sequence length="530" mass="60929">MPPISRLDPRYHRARGLHELNRLMSLRREQRRLQIETYQFLAQCAKRKESPCQQDNSQCVKRMRYSGPDLPEDIWHHIHSLLPLQDAARAACVSQAFLRFWRCHPNLIFSWKTMGLNKVPHKKGGIVRDYNNKVDRIMKNHSGGIKTFSLELHPFSNANTYYHLNSWLEIAITSGIKELTLVLTSNEEKYNFPCSLLSNGSGDSIQSLRLVHCSFCPTVGLVSLRSLTRLHLSCVRIIDTDIEYLLSNALALERLEIKRCGEINRLTIPCLLQRLSFLGVFGCFGLQMLESKAPNLCSFHFEVSVMLVLSFRLVCQILKLLMSFRLVRWWIHQLALANSSTLRYLRITFATWRFSWAYDYFSLASFLDASPSLETFILCISQKEKHDLTFKDPICLRQIPEHRHDKLKNVKITGFSATRSLVELICHIMENTTSLECLTLDTLCTQLRCSDGNIDVCLPLDQDVIKGVHNSLLAIRTYIEGKIPSTVKFNVREPCSRCHGWIGARYTGWLRPFIGARREQGTVVIGDRVG</sequence>
<dbReference type="HOGENOM" id="CLU_010721_4_1_1"/>
<reference evidence="3" key="2">
    <citation type="submission" date="2018-05" db="EMBL/GenBank/DDBJ databases">
        <title>OgluRS3 (Oryza glumaepatula Reference Sequence Version 3).</title>
        <authorList>
            <person name="Zhang J."/>
            <person name="Kudrna D."/>
            <person name="Lee S."/>
            <person name="Talag J."/>
            <person name="Welchert J."/>
            <person name="Wing R.A."/>
        </authorList>
    </citation>
    <scope>NUCLEOTIDE SEQUENCE [LARGE SCALE GENOMIC DNA]</scope>
</reference>
<dbReference type="AlphaFoldDB" id="A0A0D9Z406"/>
<dbReference type="InterPro" id="IPR001810">
    <property type="entry name" value="F-box_dom"/>
</dbReference>
<reference evidence="3" key="1">
    <citation type="submission" date="2015-04" db="UniProtKB">
        <authorList>
            <consortium name="EnsemblPlants"/>
        </authorList>
    </citation>
    <scope>IDENTIFICATION</scope>
</reference>
<evidence type="ECO:0000313" key="3">
    <source>
        <dbReference type="EnsemblPlants" id="OGLUM03G08660.2"/>
    </source>
</evidence>
<accession>A0A0D9Z406</accession>
<dbReference type="Gramene" id="OGLUM03G08660.2">
    <property type="protein sequence ID" value="OGLUM03G08660.2"/>
    <property type="gene ID" value="OGLUM03G08660"/>
</dbReference>
<feature type="domain" description="At1g61320/AtMIF1 LRR" evidence="2">
    <location>
        <begin position="137"/>
        <end position="324"/>
    </location>
</feature>
<name>A0A0D9Z406_9ORYZ</name>
<dbReference type="InterPro" id="IPR055357">
    <property type="entry name" value="LRR_At1g61320_AtMIF1"/>
</dbReference>
<proteinExistence type="predicted"/>
<dbReference type="Proteomes" id="UP000026961">
    <property type="component" value="Chromosome 3"/>
</dbReference>
<dbReference type="Pfam" id="PF23622">
    <property type="entry name" value="LRR_At1g61320_AtMIF1"/>
    <property type="match status" value="2"/>
</dbReference>
<keyword evidence="4" id="KW-1185">Reference proteome</keyword>
<feature type="domain" description="At1g61320/AtMIF1 LRR" evidence="2">
    <location>
        <begin position="341"/>
        <end position="496"/>
    </location>
</feature>
<dbReference type="InterPro" id="IPR036047">
    <property type="entry name" value="F-box-like_dom_sf"/>
</dbReference>
<dbReference type="InterPro" id="IPR053772">
    <property type="entry name" value="At1g61320/At1g61330-like"/>
</dbReference>
<evidence type="ECO:0000313" key="4">
    <source>
        <dbReference type="Proteomes" id="UP000026961"/>
    </source>
</evidence>
<evidence type="ECO:0000259" key="1">
    <source>
        <dbReference type="Pfam" id="PF00646"/>
    </source>
</evidence>
<dbReference type="PANTHER" id="PTHR34145:SF38">
    <property type="entry name" value="EXPRESSED PROTEIN"/>
    <property type="match status" value="1"/>
</dbReference>
<dbReference type="Pfam" id="PF00646">
    <property type="entry name" value="F-box"/>
    <property type="match status" value="1"/>
</dbReference>
<dbReference type="EnsemblPlants" id="OGLUM03G08660.2">
    <property type="protein sequence ID" value="OGLUM03G08660.2"/>
    <property type="gene ID" value="OGLUM03G08660"/>
</dbReference>
<evidence type="ECO:0000259" key="2">
    <source>
        <dbReference type="Pfam" id="PF23622"/>
    </source>
</evidence>
<dbReference type="PANTHER" id="PTHR34145">
    <property type="entry name" value="OS02G0105600 PROTEIN"/>
    <property type="match status" value="1"/>
</dbReference>
<protein>
    <submittedName>
        <fullName evidence="3">Uncharacterized protein</fullName>
    </submittedName>
</protein>
<dbReference type="Gene3D" id="3.80.10.10">
    <property type="entry name" value="Ribonuclease Inhibitor"/>
    <property type="match status" value="1"/>
</dbReference>
<dbReference type="InterPro" id="IPR032675">
    <property type="entry name" value="LRR_dom_sf"/>
</dbReference>
<feature type="domain" description="F-box" evidence="1">
    <location>
        <begin position="69"/>
        <end position="105"/>
    </location>
</feature>
<organism evidence="3">
    <name type="scientific">Oryza glumipatula</name>
    <dbReference type="NCBI Taxonomy" id="40148"/>
    <lineage>
        <taxon>Eukaryota</taxon>
        <taxon>Viridiplantae</taxon>
        <taxon>Streptophyta</taxon>
        <taxon>Embryophyta</taxon>
        <taxon>Tracheophyta</taxon>
        <taxon>Spermatophyta</taxon>
        <taxon>Magnoliopsida</taxon>
        <taxon>Liliopsida</taxon>
        <taxon>Poales</taxon>
        <taxon>Poaceae</taxon>
        <taxon>BOP clade</taxon>
        <taxon>Oryzoideae</taxon>
        <taxon>Oryzeae</taxon>
        <taxon>Oryzinae</taxon>
        <taxon>Oryza</taxon>
    </lineage>
</organism>
<dbReference type="SUPFAM" id="SSF81383">
    <property type="entry name" value="F-box domain"/>
    <property type="match status" value="1"/>
</dbReference>
<dbReference type="STRING" id="40148.A0A0D9Z406"/>